<organism evidence="11 12">
    <name type="scientific">Candidula unifasciata</name>
    <dbReference type="NCBI Taxonomy" id="100452"/>
    <lineage>
        <taxon>Eukaryota</taxon>
        <taxon>Metazoa</taxon>
        <taxon>Spiralia</taxon>
        <taxon>Lophotrochozoa</taxon>
        <taxon>Mollusca</taxon>
        <taxon>Gastropoda</taxon>
        <taxon>Heterobranchia</taxon>
        <taxon>Euthyneura</taxon>
        <taxon>Panpulmonata</taxon>
        <taxon>Eupulmonata</taxon>
        <taxon>Stylommatophora</taxon>
        <taxon>Helicina</taxon>
        <taxon>Helicoidea</taxon>
        <taxon>Geomitridae</taxon>
        <taxon>Candidula</taxon>
    </lineage>
</organism>
<dbReference type="Proteomes" id="UP000678393">
    <property type="component" value="Unassembled WGS sequence"/>
</dbReference>
<keyword evidence="5" id="KW-0496">Mitochondrion</keyword>
<evidence type="ECO:0000256" key="7">
    <source>
        <dbReference type="ARBA" id="ARBA00035192"/>
    </source>
</evidence>
<keyword evidence="10" id="KW-0732">Signal</keyword>
<evidence type="ECO:0000256" key="9">
    <source>
        <dbReference type="SAM" id="Coils"/>
    </source>
</evidence>
<keyword evidence="4" id="KW-0689">Ribosomal protein</keyword>
<evidence type="ECO:0000256" key="2">
    <source>
        <dbReference type="ARBA" id="ARBA00009360"/>
    </source>
</evidence>
<comment type="similarity">
    <text evidence="2">Belongs to the mitochondrion-specific ribosomal protein mL40 family.</text>
</comment>
<keyword evidence="6" id="KW-0687">Ribonucleoprotein</keyword>
<dbReference type="FunFam" id="6.10.250.3440:FF:000001">
    <property type="entry name" value="Mitochondrial ribosomal protein L40"/>
    <property type="match status" value="1"/>
</dbReference>
<feature type="coiled-coil region" evidence="9">
    <location>
        <begin position="62"/>
        <end position="109"/>
    </location>
</feature>
<evidence type="ECO:0000313" key="11">
    <source>
        <dbReference type="EMBL" id="CAG5120682.1"/>
    </source>
</evidence>
<dbReference type="OrthoDB" id="5977625at2759"/>
<dbReference type="AlphaFoldDB" id="A0A8S3YYZ6"/>
<dbReference type="InterPro" id="IPR019192">
    <property type="entry name" value="Ribosomal_mL40"/>
</dbReference>
<dbReference type="PANTHER" id="PTHR13359:SF2">
    <property type="entry name" value="LARGE RIBOSOMAL SUBUNIT PROTEIN ML40"/>
    <property type="match status" value="1"/>
</dbReference>
<evidence type="ECO:0000256" key="3">
    <source>
        <dbReference type="ARBA" id="ARBA00022946"/>
    </source>
</evidence>
<sequence length="205" mass="23849">MAVTLMAKGLNLSLLQAPSLAKACSQIQKLHTQGSPLLFRSTQQLWAEPMKKKKRLDPMMSAARQAKKLKRLDKEIKKLARVGRILKPIEEIEVNLKKLTLARERKRTNPELTLEEADSRALLMKEWVRYRSKLWRQEYFTYERVFAAQQEALQELKAESEELYQAALQIDYGVVPVEFQGPKLTPPIKNYQLLDGEYVDTTRKY</sequence>
<dbReference type="GO" id="GO:0005762">
    <property type="term" value="C:mitochondrial large ribosomal subunit"/>
    <property type="evidence" value="ECO:0007669"/>
    <property type="project" value="InterPro"/>
</dbReference>
<dbReference type="PANTHER" id="PTHR13359">
    <property type="entry name" value="39S RIBOSOMAL PROTEIN L40, MITOCHONDRIAL"/>
    <property type="match status" value="1"/>
</dbReference>
<dbReference type="Gene3D" id="6.10.250.3440">
    <property type="match status" value="1"/>
</dbReference>
<protein>
    <recommendedName>
        <fullName evidence="7">Large ribosomal subunit protein mL40</fullName>
    </recommendedName>
    <alternativeName>
        <fullName evidence="8">39S ribosomal protein L40, mitochondrial</fullName>
    </alternativeName>
</protein>
<evidence type="ECO:0000256" key="4">
    <source>
        <dbReference type="ARBA" id="ARBA00022980"/>
    </source>
</evidence>
<evidence type="ECO:0000256" key="1">
    <source>
        <dbReference type="ARBA" id="ARBA00004173"/>
    </source>
</evidence>
<comment type="subcellular location">
    <subcellularLocation>
        <location evidence="1">Mitochondrion</location>
    </subcellularLocation>
</comment>
<keyword evidence="12" id="KW-1185">Reference proteome</keyword>
<evidence type="ECO:0000256" key="8">
    <source>
        <dbReference type="ARBA" id="ARBA00083752"/>
    </source>
</evidence>
<evidence type="ECO:0000256" key="5">
    <source>
        <dbReference type="ARBA" id="ARBA00023128"/>
    </source>
</evidence>
<dbReference type="EMBL" id="CAJHNH020000950">
    <property type="protein sequence ID" value="CAG5120682.1"/>
    <property type="molecule type" value="Genomic_DNA"/>
</dbReference>
<evidence type="ECO:0000256" key="10">
    <source>
        <dbReference type="SAM" id="SignalP"/>
    </source>
</evidence>
<reference evidence="11" key="1">
    <citation type="submission" date="2021-04" db="EMBL/GenBank/DDBJ databases">
        <authorList>
            <consortium name="Molecular Ecology Group"/>
        </authorList>
    </citation>
    <scope>NUCLEOTIDE SEQUENCE</scope>
</reference>
<keyword evidence="9" id="KW-0175">Coiled coil</keyword>
<keyword evidence="3" id="KW-0809">Transit peptide</keyword>
<comment type="caution">
    <text evidence="11">The sequence shown here is derived from an EMBL/GenBank/DDBJ whole genome shotgun (WGS) entry which is preliminary data.</text>
</comment>
<gene>
    <name evidence="11" type="ORF">CUNI_LOCUS6240</name>
</gene>
<name>A0A8S3YYZ6_9EUPU</name>
<evidence type="ECO:0000313" key="12">
    <source>
        <dbReference type="Proteomes" id="UP000678393"/>
    </source>
</evidence>
<dbReference type="Pfam" id="PF09812">
    <property type="entry name" value="MRP-L28"/>
    <property type="match status" value="1"/>
</dbReference>
<proteinExistence type="inferred from homology"/>
<feature type="signal peptide" evidence="10">
    <location>
        <begin position="1"/>
        <end position="21"/>
    </location>
</feature>
<accession>A0A8S3YYZ6</accession>
<dbReference type="InterPro" id="IPR039145">
    <property type="entry name" value="Ribosomal_mL40_metazoa/plant"/>
</dbReference>
<feature type="chain" id="PRO_5035728810" description="Large ribosomal subunit protein mL40" evidence="10">
    <location>
        <begin position="22"/>
        <end position="205"/>
    </location>
</feature>
<evidence type="ECO:0000256" key="6">
    <source>
        <dbReference type="ARBA" id="ARBA00023274"/>
    </source>
</evidence>